<dbReference type="GeneID" id="93162674"/>
<dbReference type="Proteomes" id="UP000037392">
    <property type="component" value="Unassembled WGS sequence"/>
</dbReference>
<dbReference type="PATRIC" id="fig|742734.4.peg.4042"/>
<sequence length="44" mass="4785">MVQEAINLFADVVSASIPYAVVFALGQRLVTMFLGMAFKGHVEI</sequence>
<protein>
    <submittedName>
        <fullName evidence="1">Uncharacterized protein</fullName>
    </submittedName>
</protein>
<accession>A0A0J9BY19</accession>
<dbReference type="EMBL" id="ADLK01000028">
    <property type="protein sequence ID" value="KMW17119.1"/>
    <property type="molecule type" value="Genomic_DNA"/>
</dbReference>
<evidence type="ECO:0000313" key="2">
    <source>
        <dbReference type="Proteomes" id="UP000037392"/>
    </source>
</evidence>
<name>A0A0J9BY19_9FIRM</name>
<dbReference type="RefSeq" id="WP_270279528.1">
    <property type="nucleotide sequence ID" value="NZ_KQ235880.1"/>
</dbReference>
<proteinExistence type="predicted"/>
<comment type="caution">
    <text evidence="1">The sequence shown here is derived from an EMBL/GenBank/DDBJ whole genome shotgun (WGS) entry which is preliminary data.</text>
</comment>
<organism evidence="1 2">
    <name type="scientific">[Clostridium] citroniae WAL-19142</name>
    <dbReference type="NCBI Taxonomy" id="742734"/>
    <lineage>
        <taxon>Bacteria</taxon>
        <taxon>Bacillati</taxon>
        <taxon>Bacillota</taxon>
        <taxon>Clostridia</taxon>
        <taxon>Lachnospirales</taxon>
        <taxon>Lachnospiraceae</taxon>
        <taxon>Enterocloster</taxon>
    </lineage>
</organism>
<evidence type="ECO:0000313" key="1">
    <source>
        <dbReference type="EMBL" id="KMW17119.1"/>
    </source>
</evidence>
<reference evidence="1 2" key="1">
    <citation type="submission" date="2011-04" db="EMBL/GenBank/DDBJ databases">
        <title>The Genome Sequence of Clostridium citroniae WAL-19142.</title>
        <authorList>
            <consortium name="The Broad Institute Genome Sequencing Platform"/>
            <person name="Earl A."/>
            <person name="Ward D."/>
            <person name="Feldgarden M."/>
            <person name="Gevers D."/>
            <person name="Warren Y.A."/>
            <person name="Tyrrell K.L."/>
            <person name="Citron D.M."/>
            <person name="Goldstein E.J."/>
            <person name="Daigneault M."/>
            <person name="Allen-Vercoe E."/>
            <person name="Young S.K."/>
            <person name="Zeng Q."/>
            <person name="Gargeya S."/>
            <person name="Fitzgerald M."/>
            <person name="Haas B."/>
            <person name="Abouelleil A."/>
            <person name="Alvarado L."/>
            <person name="Arachchi H.M."/>
            <person name="Berlin A."/>
            <person name="Brown A."/>
            <person name="Chapman S.B."/>
            <person name="Chen Z."/>
            <person name="Dunbar C."/>
            <person name="Freedman E."/>
            <person name="Gearin G."/>
            <person name="Gellesch M."/>
            <person name="Goldberg J."/>
            <person name="Griggs A."/>
            <person name="Gujja S."/>
            <person name="Heilman E.R."/>
            <person name="Heiman D."/>
            <person name="Howarth C."/>
            <person name="Larson L."/>
            <person name="Lui A."/>
            <person name="MacDonald P.J."/>
            <person name="Mehta T."/>
            <person name="Montmayeur A."/>
            <person name="Murphy C."/>
            <person name="Neiman D."/>
            <person name="Pearson M."/>
            <person name="Priest M."/>
            <person name="Roberts A."/>
            <person name="Saif S."/>
            <person name="Shea T."/>
            <person name="Shenoy N."/>
            <person name="Sisk P."/>
            <person name="Stolte C."/>
            <person name="Sykes S."/>
            <person name="White J."/>
            <person name="Yandava C."/>
            <person name="Wortman J."/>
            <person name="Nusbaum C."/>
            <person name="Birren B."/>
        </authorList>
    </citation>
    <scope>NUCLEOTIDE SEQUENCE [LARGE SCALE GENOMIC DNA]</scope>
    <source>
        <strain evidence="1 2">WAL-19142</strain>
    </source>
</reference>
<dbReference type="AlphaFoldDB" id="A0A0J9BY19"/>
<gene>
    <name evidence="1" type="ORF">HMPREF9470_03772</name>
</gene>